<name>A0ABQ0LJT0_MYCCL</name>
<evidence type="ECO:0000259" key="1">
    <source>
        <dbReference type="Pfam" id="PF14737"/>
    </source>
</evidence>
<evidence type="ECO:0000313" key="2">
    <source>
        <dbReference type="EMBL" id="GAT51411.1"/>
    </source>
</evidence>
<reference evidence="2" key="1">
    <citation type="submission" date="2014-09" db="EMBL/GenBank/DDBJ databases">
        <title>Genome sequence of the luminous mushroom Mycena chlorophos for searching fungal bioluminescence genes.</title>
        <authorList>
            <person name="Tanaka Y."/>
            <person name="Kasuga D."/>
            <person name="Oba Y."/>
            <person name="Hase S."/>
            <person name="Sato K."/>
            <person name="Oba Y."/>
            <person name="Sakakibara Y."/>
        </authorList>
    </citation>
    <scope>NUCLEOTIDE SEQUENCE</scope>
</reference>
<protein>
    <recommendedName>
        <fullName evidence="1">DUF4470 domain-containing protein</fullName>
    </recommendedName>
</protein>
<gene>
    <name evidence="2" type="ORF">MCHLO_08555</name>
</gene>
<keyword evidence="3" id="KW-1185">Reference proteome</keyword>
<evidence type="ECO:0000313" key="3">
    <source>
        <dbReference type="Proteomes" id="UP000815677"/>
    </source>
</evidence>
<dbReference type="InterPro" id="IPR027974">
    <property type="entry name" value="DUF4470"/>
</dbReference>
<feature type="domain" description="DUF4470" evidence="1">
    <location>
        <begin position="123"/>
        <end position="216"/>
    </location>
</feature>
<sequence>MVIKPWFNAVLSGLRKLADIKDRGVDKFESLESLMSFGLGSAPNGGTVSHVICGNAGNNKSCTHWGVNECAQCQLIKVGFIAFLASDVLIRSSTARKSASYNTGQNTVPAARTRYSVQSGSLPMDCLQLKHNEMKDQLTPLDDFKLCFPAGADIRDMIRTVNSLPPDFPGYVDILLNDTNPVLLNRTLVILFILLSSGPSLEEAAEFCTHLMYSAALPGAGAGYLERCVNFIYGGNGEYEADLSFQRCLDTRGEGKLYSVQPSTGTKRILEMCHSGYPLATALKNMKEITLTSDLVDFREKHFAALKPPHRMCFHRFRETGILAPFSHNTVNFTEPNRLLFSAQGAWLVPEDANPLHGWDMSGVKLAGIKCGVSPESDILGCLFFHVKHELREFAKRVRDLRIDIHVTSFAPGLLAKGISVGALPAFEDASFDRVVAGNLVDSMDIGGMRACLADWGPLLNRENPCASILMRTKAWQTQFHPQVGLSAQWGPHAMKIFMDIKMKAVFDQGLRPPALWSVFESLDAFQDTEDEFQEYLDEQDTDRSAAEFDLQLRTTHRVHPKRFGIPLGASHVERPDLSSEEFYDLFTLGGANLPTRFLEFEACDARYRAIEEYDHLCGRLFVDSEE</sequence>
<dbReference type="Proteomes" id="UP000815677">
    <property type="component" value="Unassembled WGS sequence"/>
</dbReference>
<dbReference type="Pfam" id="PF14737">
    <property type="entry name" value="DUF4470"/>
    <property type="match status" value="1"/>
</dbReference>
<organism evidence="2 3">
    <name type="scientific">Mycena chlorophos</name>
    <name type="common">Agaric fungus</name>
    <name type="synonym">Agaricus chlorophos</name>
    <dbReference type="NCBI Taxonomy" id="658473"/>
    <lineage>
        <taxon>Eukaryota</taxon>
        <taxon>Fungi</taxon>
        <taxon>Dikarya</taxon>
        <taxon>Basidiomycota</taxon>
        <taxon>Agaricomycotina</taxon>
        <taxon>Agaricomycetes</taxon>
        <taxon>Agaricomycetidae</taxon>
        <taxon>Agaricales</taxon>
        <taxon>Marasmiineae</taxon>
        <taxon>Mycenaceae</taxon>
        <taxon>Mycena</taxon>
    </lineage>
</organism>
<proteinExistence type="predicted"/>
<dbReference type="EMBL" id="DF847199">
    <property type="protein sequence ID" value="GAT51411.1"/>
    <property type="molecule type" value="Genomic_DNA"/>
</dbReference>
<accession>A0ABQ0LJT0</accession>